<organism evidence="1">
    <name type="scientific">marine metagenome</name>
    <dbReference type="NCBI Taxonomy" id="408172"/>
    <lineage>
        <taxon>unclassified sequences</taxon>
        <taxon>metagenomes</taxon>
        <taxon>ecological metagenomes</taxon>
    </lineage>
</organism>
<proteinExistence type="predicted"/>
<gene>
    <name evidence="1" type="ORF">METZ01_LOCUS245224</name>
</gene>
<evidence type="ECO:0000313" key="1">
    <source>
        <dbReference type="EMBL" id="SVB92370.1"/>
    </source>
</evidence>
<reference evidence="1" key="1">
    <citation type="submission" date="2018-05" db="EMBL/GenBank/DDBJ databases">
        <authorList>
            <person name="Lanie J.A."/>
            <person name="Ng W.-L."/>
            <person name="Kazmierczak K.M."/>
            <person name="Andrzejewski T.M."/>
            <person name="Davidsen T.M."/>
            <person name="Wayne K.J."/>
            <person name="Tettelin H."/>
            <person name="Glass J.I."/>
            <person name="Rusch D."/>
            <person name="Podicherti R."/>
            <person name="Tsui H.-C.T."/>
            <person name="Winkler M.E."/>
        </authorList>
    </citation>
    <scope>NUCLEOTIDE SEQUENCE</scope>
</reference>
<protein>
    <submittedName>
        <fullName evidence="1">Uncharacterized protein</fullName>
    </submittedName>
</protein>
<accession>A0A382HYD4</accession>
<name>A0A382HYD4_9ZZZZ</name>
<sequence length="58" mass="6739">MKVSFYHSNQIKGVRCGHRYFDVLKIGYKWVLLRQSAGKKKNKIISNRCCSGKNIAKH</sequence>
<dbReference type="AlphaFoldDB" id="A0A382HYD4"/>
<feature type="non-terminal residue" evidence="1">
    <location>
        <position position="58"/>
    </location>
</feature>
<dbReference type="EMBL" id="UINC01064070">
    <property type="protein sequence ID" value="SVB92370.1"/>
    <property type="molecule type" value="Genomic_DNA"/>
</dbReference>